<comment type="similarity">
    <text evidence="1 4">Belongs to the glycerate kinase type-1 family.</text>
</comment>
<dbReference type="PANTHER" id="PTHR21599:SF0">
    <property type="entry name" value="GLYCERATE KINASE"/>
    <property type="match status" value="1"/>
</dbReference>
<sequence>MKNYLLMIDSFKGCLTSEEAETIVAETISAYDTEANIKAFPVSDGGEGMLEAFTSALDTRRIEVEVHDALMRPLRAEYGLSTDGTAIIEMARASGLTLIPPAERDVLSATTYGTGELMVDALRRGCRRFIIGLGGSATSDAGMGMLQAVMESCGDNGQFFDLFRKMDITLACDVTNPLCGKQGAAHVFAPQKGATPAQVSLLDARAQAFARRSARHFGFDCSTAAGAGAAGGLGYAFMQYFRARMRSGVDLLLDLLSFDRLLAETDVVITGEGRADCQTLMGKLPHGILLRAARRGVPVWLVAGQVNDRDRLLTAGFARVHAITPTSMPLQEALQPAVAAGNLRKALRTLLCTVR</sequence>
<dbReference type="InterPro" id="IPR036129">
    <property type="entry name" value="Glycerate_kinase_sf"/>
</dbReference>
<evidence type="ECO:0000313" key="6">
    <source>
        <dbReference type="Proteomes" id="UP000004394"/>
    </source>
</evidence>
<protein>
    <submittedName>
        <fullName evidence="5">Glycerate kinase</fullName>
        <ecNumber evidence="5">2.7.1.31</ecNumber>
    </submittedName>
</protein>
<dbReference type="HOGENOM" id="CLU_028255_0_0_10"/>
<dbReference type="InterPro" id="IPR018193">
    <property type="entry name" value="Glyc_kinase_flavodox-like_fold"/>
</dbReference>
<dbReference type="SUPFAM" id="SSF110738">
    <property type="entry name" value="Glycerate kinase I"/>
    <property type="match status" value="1"/>
</dbReference>
<proteinExistence type="inferred from homology"/>
<dbReference type="GO" id="GO:0031388">
    <property type="term" value="P:organic acid phosphorylation"/>
    <property type="evidence" value="ECO:0007669"/>
    <property type="project" value="UniProtKB-UniRule"/>
</dbReference>
<dbReference type="eggNOG" id="COG1929">
    <property type="taxonomic scope" value="Bacteria"/>
</dbReference>
<evidence type="ECO:0000256" key="2">
    <source>
        <dbReference type="ARBA" id="ARBA00022679"/>
    </source>
</evidence>
<dbReference type="NCBIfam" id="TIGR00045">
    <property type="entry name" value="glycerate kinase"/>
    <property type="match status" value="1"/>
</dbReference>
<dbReference type="OrthoDB" id="9774290at2"/>
<dbReference type="RefSeq" id="WP_006950422.1">
    <property type="nucleotide sequence ID" value="NZ_BAJI01000022.1"/>
</dbReference>
<dbReference type="PIRSF" id="PIRSF006078">
    <property type="entry name" value="GlxK"/>
    <property type="match status" value="1"/>
</dbReference>
<keyword evidence="3 4" id="KW-0418">Kinase</keyword>
<evidence type="ECO:0000313" key="5">
    <source>
        <dbReference type="EMBL" id="EFM00971.1"/>
    </source>
</evidence>
<evidence type="ECO:0000256" key="1">
    <source>
        <dbReference type="ARBA" id="ARBA00006284"/>
    </source>
</evidence>
<reference evidence="5" key="1">
    <citation type="submission" date="2010-07" db="EMBL/GenBank/DDBJ databases">
        <authorList>
            <person name="Muzny D."/>
            <person name="Qin X."/>
            <person name="Deng J."/>
            <person name="Jiang H."/>
            <person name="Liu Y."/>
            <person name="Qu J."/>
            <person name="Song X.-Z."/>
            <person name="Zhang L."/>
            <person name="Thornton R."/>
            <person name="Coyle M."/>
            <person name="Francisco L."/>
            <person name="Jackson L."/>
            <person name="Javaid M."/>
            <person name="Korchina V."/>
            <person name="Kovar C."/>
            <person name="Mata R."/>
            <person name="Mathew T."/>
            <person name="Ngo R."/>
            <person name="Nguyen L."/>
            <person name="Nguyen N."/>
            <person name="Okwuonu G."/>
            <person name="Ongeri F."/>
            <person name="Pham C."/>
            <person name="Simmons D."/>
            <person name="Wilczek-Boney K."/>
            <person name="Hale W."/>
            <person name="Jakkamsetti A."/>
            <person name="Pham P."/>
            <person name="Ruth R."/>
            <person name="San Lucas F."/>
            <person name="Warren J."/>
            <person name="Zhang J."/>
            <person name="Zhao Z."/>
            <person name="Zhou C."/>
            <person name="Zhu D."/>
            <person name="Lee S."/>
            <person name="Bess C."/>
            <person name="Blankenburg K."/>
            <person name="Forbes L."/>
            <person name="Fu Q."/>
            <person name="Gubbala S."/>
            <person name="Hirani K."/>
            <person name="Jayaseelan J.C."/>
            <person name="Lara F."/>
            <person name="Munidasa M."/>
            <person name="Palculict T."/>
            <person name="Patil S."/>
            <person name="Pu L.-L."/>
            <person name="Saada N."/>
            <person name="Tang L."/>
            <person name="Weissenberger G."/>
            <person name="Zhu Y."/>
            <person name="Hemphill L."/>
            <person name="Shang Y."/>
            <person name="Youmans B."/>
            <person name="Ayvaz T."/>
            <person name="Ross M."/>
            <person name="Santibanez J."/>
            <person name="Aqrawi P."/>
            <person name="Gross S."/>
            <person name="Joshi V."/>
            <person name="Fowler G."/>
            <person name="Nazareth L."/>
            <person name="Reid J."/>
            <person name="Worley K."/>
            <person name="Petrosino J."/>
            <person name="Highlander S."/>
            <person name="Gibbs R."/>
        </authorList>
    </citation>
    <scope>NUCLEOTIDE SEQUENCE [LARGE SCALE GENOMIC DNA]</scope>
    <source>
        <strain evidence="5">DSM 16973</strain>
    </source>
</reference>
<dbReference type="Proteomes" id="UP000004394">
    <property type="component" value="Unassembled WGS sequence"/>
</dbReference>
<dbReference type="EC" id="2.7.1.31" evidence="5"/>
<name>E0NV60_9BACT</name>
<gene>
    <name evidence="5" type="primary">glxK</name>
    <name evidence="5" type="ORF">HMPREF0658_2065</name>
</gene>
<dbReference type="AlphaFoldDB" id="E0NV60"/>
<evidence type="ECO:0000256" key="4">
    <source>
        <dbReference type="PIRNR" id="PIRNR006078"/>
    </source>
</evidence>
<dbReference type="Gene3D" id="3.40.50.10350">
    <property type="entry name" value="Glycerate kinase, domain 1"/>
    <property type="match status" value="2"/>
</dbReference>
<dbReference type="InterPro" id="IPR018197">
    <property type="entry name" value="Glycerate_kinase_RE-like"/>
</dbReference>
<keyword evidence="6" id="KW-1185">Reference proteome</keyword>
<dbReference type="STRING" id="862515.HMPREF0658_2065"/>
<evidence type="ECO:0000256" key="3">
    <source>
        <dbReference type="ARBA" id="ARBA00022777"/>
    </source>
</evidence>
<dbReference type="Gene3D" id="3.90.1510.10">
    <property type="entry name" value="Glycerate kinase, domain 2"/>
    <property type="match status" value="2"/>
</dbReference>
<keyword evidence="2 4" id="KW-0808">Transferase</keyword>
<dbReference type="EMBL" id="AEEI01000057">
    <property type="protein sequence ID" value="EFM00971.1"/>
    <property type="molecule type" value="Genomic_DNA"/>
</dbReference>
<accession>E0NV60</accession>
<comment type="caution">
    <text evidence="5">The sequence shown here is derived from an EMBL/GenBank/DDBJ whole genome shotgun (WGS) entry which is preliminary data.</text>
</comment>
<organism evidence="5 6">
    <name type="scientific">Hoylesella marshii DSM 16973 = JCM 13450</name>
    <dbReference type="NCBI Taxonomy" id="862515"/>
    <lineage>
        <taxon>Bacteria</taxon>
        <taxon>Pseudomonadati</taxon>
        <taxon>Bacteroidota</taxon>
        <taxon>Bacteroidia</taxon>
        <taxon>Bacteroidales</taxon>
        <taxon>Prevotellaceae</taxon>
        <taxon>Hoylesella</taxon>
    </lineage>
</organism>
<dbReference type="GO" id="GO:0008887">
    <property type="term" value="F:glycerate kinase activity"/>
    <property type="evidence" value="ECO:0007669"/>
    <property type="project" value="UniProtKB-UniRule"/>
</dbReference>
<dbReference type="Pfam" id="PF02595">
    <property type="entry name" value="Gly_kinase"/>
    <property type="match status" value="2"/>
</dbReference>
<dbReference type="InterPro" id="IPR004381">
    <property type="entry name" value="Glycerate_kinase"/>
</dbReference>
<dbReference type="PANTHER" id="PTHR21599">
    <property type="entry name" value="GLYCERATE KINASE"/>
    <property type="match status" value="1"/>
</dbReference>